<dbReference type="Proteomes" id="UP001152531">
    <property type="component" value="Unassembled WGS sequence"/>
</dbReference>
<gene>
    <name evidence="1" type="ORF">CLIB1444_07S00144</name>
</gene>
<protein>
    <submittedName>
        <fullName evidence="1">Hexose transporter Hxt15p</fullName>
    </submittedName>
</protein>
<keyword evidence="2" id="KW-1185">Reference proteome</keyword>
<organism evidence="1 2">
    <name type="scientific">[Candida] jaroonii</name>
    <dbReference type="NCBI Taxonomy" id="467808"/>
    <lineage>
        <taxon>Eukaryota</taxon>
        <taxon>Fungi</taxon>
        <taxon>Dikarya</taxon>
        <taxon>Ascomycota</taxon>
        <taxon>Saccharomycotina</taxon>
        <taxon>Pichiomycetes</taxon>
        <taxon>Debaryomycetaceae</taxon>
        <taxon>Yamadazyma</taxon>
    </lineage>
</organism>
<accession>A0ACA9Y9F4</accession>
<comment type="caution">
    <text evidence="1">The sequence shown here is derived from an EMBL/GenBank/DDBJ whole genome shotgun (WGS) entry which is preliminary data.</text>
</comment>
<reference evidence="1" key="1">
    <citation type="submission" date="2022-06" db="EMBL/GenBank/DDBJ databases">
        <authorList>
            <person name="Legras J.-L."/>
            <person name="Devillers H."/>
            <person name="Grondin C."/>
        </authorList>
    </citation>
    <scope>NUCLEOTIDE SEQUENCE</scope>
    <source>
        <strain evidence="1">CLIB 1444</strain>
    </source>
</reference>
<evidence type="ECO:0000313" key="2">
    <source>
        <dbReference type="Proteomes" id="UP001152531"/>
    </source>
</evidence>
<name>A0ACA9Y9F4_9ASCO</name>
<dbReference type="EMBL" id="CALSDN010000007">
    <property type="protein sequence ID" value="CAH6721687.1"/>
    <property type="molecule type" value="Genomic_DNA"/>
</dbReference>
<proteinExistence type="predicted"/>
<evidence type="ECO:0000313" key="1">
    <source>
        <dbReference type="EMBL" id="CAH6721687.1"/>
    </source>
</evidence>
<sequence length="535" mass="60190">MSDSSDKIQIETFGSEEKVENYIRTDKKWWQVPHLLKLNIAVALITFASSTNGYDGSMLNGLQSLPVWKIKMGLIHPDTGELTHNSNTKLTQLANGTIYGSLLAVPFAPYVCDRYGRIFTTVLGQGITVVGSIIQGCAPNYAAFLIARMILGLGTGFSVVSCPSLISEIAFPTHRSSATGFYNTCWYLGALIAAWTTYGTQYLHGDNAWKVPSFIQGVLPLIQIVFIWMIPESPRYFISRGKHDKARDMLRKHHTGNSDDPQDIALVEFEMKEIEAALEMEKLSTQTSYKDFINKKNFRKRLFLIMYVPCIMQLSGNGLVSYFLNKVLDSIGITDANKQLQINGCLMVYNMVISMAAASTFQFFKRRTLFLTSISCMLVCYILWTILSGLAEARNYPPALSNGVLAFIFLYYASYDIGVNGLPILYVTEILPYTHRAKGMNIFNFTQTCTLIFNGYVNPIGLSNVHPTYKYYIVWCCHLVVELTIVYFFFPETSGYTLEEVAKVFGDDIKEVSFIQRSDSKTKEQFVENVESASV</sequence>